<evidence type="ECO:0000313" key="2">
    <source>
        <dbReference type="Proteomes" id="UP000789920"/>
    </source>
</evidence>
<sequence>QRLFDIASYVYVTNDWMGYEDCKLKGIEQVDNNEINKRVTDIVMEIDKIERKNVKVSSVNDDEMGDKKSEDSSKQNYEANNSENCYKNEIGISRFGNKYEKTIRVRNISIDQLNQ</sequence>
<feature type="non-terminal residue" evidence="1">
    <location>
        <position position="1"/>
    </location>
</feature>
<organism evidence="1 2">
    <name type="scientific">Racocetra persica</name>
    <dbReference type="NCBI Taxonomy" id="160502"/>
    <lineage>
        <taxon>Eukaryota</taxon>
        <taxon>Fungi</taxon>
        <taxon>Fungi incertae sedis</taxon>
        <taxon>Mucoromycota</taxon>
        <taxon>Glomeromycotina</taxon>
        <taxon>Glomeromycetes</taxon>
        <taxon>Diversisporales</taxon>
        <taxon>Gigasporaceae</taxon>
        <taxon>Racocetra</taxon>
    </lineage>
</organism>
<evidence type="ECO:0000313" key="1">
    <source>
        <dbReference type="EMBL" id="CAG8719371.1"/>
    </source>
</evidence>
<feature type="non-terminal residue" evidence="1">
    <location>
        <position position="115"/>
    </location>
</feature>
<gene>
    <name evidence="1" type="ORF">RPERSI_LOCUS11166</name>
</gene>
<dbReference type="Proteomes" id="UP000789920">
    <property type="component" value="Unassembled WGS sequence"/>
</dbReference>
<name>A0ACA9PVD9_9GLOM</name>
<dbReference type="EMBL" id="CAJVQC010022729">
    <property type="protein sequence ID" value="CAG8719371.1"/>
    <property type="molecule type" value="Genomic_DNA"/>
</dbReference>
<keyword evidence="2" id="KW-1185">Reference proteome</keyword>
<protein>
    <submittedName>
        <fullName evidence="1">11818_t:CDS:1</fullName>
    </submittedName>
</protein>
<comment type="caution">
    <text evidence="1">The sequence shown here is derived from an EMBL/GenBank/DDBJ whole genome shotgun (WGS) entry which is preliminary data.</text>
</comment>
<accession>A0ACA9PVD9</accession>
<reference evidence="1" key="1">
    <citation type="submission" date="2021-06" db="EMBL/GenBank/DDBJ databases">
        <authorList>
            <person name="Kallberg Y."/>
            <person name="Tangrot J."/>
            <person name="Rosling A."/>
        </authorList>
    </citation>
    <scope>NUCLEOTIDE SEQUENCE</scope>
    <source>
        <strain evidence="1">MA461A</strain>
    </source>
</reference>
<proteinExistence type="predicted"/>